<dbReference type="InterPro" id="IPR006665">
    <property type="entry name" value="OmpA-like"/>
</dbReference>
<evidence type="ECO:0000259" key="4">
    <source>
        <dbReference type="PROSITE" id="PS51123"/>
    </source>
</evidence>
<evidence type="ECO:0000256" key="3">
    <source>
        <dbReference type="PROSITE-ProRule" id="PRU00473"/>
    </source>
</evidence>
<dbReference type="PRINTS" id="PR01023">
    <property type="entry name" value="NAFLGMOTY"/>
</dbReference>
<dbReference type="Pfam" id="PF00691">
    <property type="entry name" value="OmpA"/>
    <property type="match status" value="1"/>
</dbReference>
<dbReference type="InterPro" id="IPR041544">
    <property type="entry name" value="MotY_N"/>
</dbReference>
<proteinExistence type="predicted"/>
<dbReference type="InterPro" id="IPR006664">
    <property type="entry name" value="OMP_bac"/>
</dbReference>
<dbReference type="OrthoDB" id="6905929at2"/>
<gene>
    <name evidence="5" type="ORF">FKG94_04325</name>
</gene>
<name>A0A545U5S4_9GAMM</name>
<dbReference type="SUPFAM" id="SSF103088">
    <property type="entry name" value="OmpA-like"/>
    <property type="match status" value="1"/>
</dbReference>
<accession>A0A545U5S4</accession>
<dbReference type="CDD" id="cd07185">
    <property type="entry name" value="OmpA_C-like"/>
    <property type="match status" value="1"/>
</dbReference>
<dbReference type="Proteomes" id="UP000319732">
    <property type="component" value="Unassembled WGS sequence"/>
</dbReference>
<dbReference type="GO" id="GO:0009279">
    <property type="term" value="C:cell outer membrane"/>
    <property type="evidence" value="ECO:0007669"/>
    <property type="project" value="UniProtKB-SubCell"/>
</dbReference>
<dbReference type="PRINTS" id="PR01021">
    <property type="entry name" value="OMPADOMAIN"/>
</dbReference>
<dbReference type="PANTHER" id="PTHR30329">
    <property type="entry name" value="STATOR ELEMENT OF FLAGELLAR MOTOR COMPLEX"/>
    <property type="match status" value="1"/>
</dbReference>
<dbReference type="RefSeq" id="WP_142902958.1">
    <property type="nucleotide sequence ID" value="NZ_ML660088.1"/>
</dbReference>
<dbReference type="Pfam" id="PF18393">
    <property type="entry name" value="MotY_N"/>
    <property type="match status" value="1"/>
</dbReference>
<dbReference type="PROSITE" id="PS51123">
    <property type="entry name" value="OMPA_2"/>
    <property type="match status" value="1"/>
</dbReference>
<sequence>MLAADAAGVTYKPRPNEAQWQVEASVFECRLSQPIPYYGEGVFLRRAGEQSHFLLRSKSSRLKTGQARLQAKTPVWKPVADARKLGLVPVKQGRVPVTLKRVLAEQMLAELHRGMEVVFTRAPWYGGRESVDVGLTPVNFALAYAKYLDCLTGLLPVNYDQVARTAIYFPSGRDELRPTETRKLDRVALYIQADPAVVAYVIDGHTDSVGRRSDNLELSRMRAEGVARYLIGKGVDREKIATRWHGERYPVSTNRDRKSRAKNRRVTIRLDKGELELPST</sequence>
<reference evidence="5 6" key="1">
    <citation type="submission" date="2019-06" db="EMBL/GenBank/DDBJ databases">
        <title>Whole genome sequence for Cellvibrionaceae sp. R142.</title>
        <authorList>
            <person name="Wang G."/>
        </authorList>
    </citation>
    <scope>NUCLEOTIDE SEQUENCE [LARGE SCALE GENOMIC DNA]</scope>
    <source>
        <strain evidence="5 6">R142</strain>
    </source>
</reference>
<feature type="domain" description="OmpA-like" evidence="4">
    <location>
        <begin position="156"/>
        <end position="274"/>
    </location>
</feature>
<dbReference type="PANTHER" id="PTHR30329:SF17">
    <property type="entry name" value="LIPOPROTEIN YFIB-RELATED"/>
    <property type="match status" value="1"/>
</dbReference>
<protein>
    <submittedName>
        <fullName evidence="5">OmpA family protein</fullName>
    </submittedName>
</protein>
<comment type="caution">
    <text evidence="5">The sequence shown here is derived from an EMBL/GenBank/DDBJ whole genome shotgun (WGS) entry which is preliminary data.</text>
</comment>
<evidence type="ECO:0000256" key="1">
    <source>
        <dbReference type="ARBA" id="ARBA00004442"/>
    </source>
</evidence>
<evidence type="ECO:0000313" key="5">
    <source>
        <dbReference type="EMBL" id="TQV84753.1"/>
    </source>
</evidence>
<evidence type="ECO:0000256" key="2">
    <source>
        <dbReference type="ARBA" id="ARBA00023136"/>
    </source>
</evidence>
<comment type="subcellular location">
    <subcellularLocation>
        <location evidence="1">Cell outer membrane</location>
    </subcellularLocation>
</comment>
<dbReference type="EMBL" id="VHSG01000005">
    <property type="protein sequence ID" value="TQV84753.1"/>
    <property type="molecule type" value="Genomic_DNA"/>
</dbReference>
<dbReference type="InterPro" id="IPR036737">
    <property type="entry name" value="OmpA-like_sf"/>
</dbReference>
<organism evidence="5 6">
    <name type="scientific">Exilibacterium tricleocarpae</name>
    <dbReference type="NCBI Taxonomy" id="2591008"/>
    <lineage>
        <taxon>Bacteria</taxon>
        <taxon>Pseudomonadati</taxon>
        <taxon>Pseudomonadota</taxon>
        <taxon>Gammaproteobacteria</taxon>
        <taxon>Cellvibrionales</taxon>
        <taxon>Cellvibrionaceae</taxon>
        <taxon>Exilibacterium</taxon>
    </lineage>
</organism>
<dbReference type="InterPro" id="IPR050330">
    <property type="entry name" value="Bact_OuterMem_StrucFunc"/>
</dbReference>
<keyword evidence="6" id="KW-1185">Reference proteome</keyword>
<keyword evidence="2 3" id="KW-0472">Membrane</keyword>
<evidence type="ECO:0000313" key="6">
    <source>
        <dbReference type="Proteomes" id="UP000319732"/>
    </source>
</evidence>
<dbReference type="AlphaFoldDB" id="A0A545U5S4"/>
<dbReference type="Gene3D" id="2.60.40.2540">
    <property type="match status" value="1"/>
</dbReference>
<dbReference type="Gene3D" id="3.30.1330.60">
    <property type="entry name" value="OmpA-like domain"/>
    <property type="match status" value="1"/>
</dbReference>